<evidence type="ECO:0000256" key="4">
    <source>
        <dbReference type="ARBA" id="ARBA00022692"/>
    </source>
</evidence>
<keyword evidence="7" id="KW-0813">Transport</keyword>
<comment type="caution">
    <text evidence="7">Lacks conserved residue(s) required for the propagation of feature annotation.</text>
</comment>
<keyword evidence="6 7" id="KW-0472">Membrane</keyword>
<keyword evidence="12" id="KW-1185">Reference proteome</keyword>
<evidence type="ECO:0000256" key="1">
    <source>
        <dbReference type="ARBA" id="ARBA00004651"/>
    </source>
</evidence>
<dbReference type="GO" id="GO:0005886">
    <property type="term" value="C:plasma membrane"/>
    <property type="evidence" value="ECO:0007669"/>
    <property type="project" value="UniProtKB-SubCell"/>
</dbReference>
<comment type="function">
    <text evidence="7">Mechanosensitive channel that participates in the regulation of osmotic pressure changes within the cell, opening in response to stretch forces in the membrane lipid bilayer, without the need for other proteins. Contributes to normal resistance to hypoosmotic shock. Forms an ion channel of 1.0 nanosiemens conductance with a slight preference for anions.</text>
</comment>
<evidence type="ECO:0000313" key="11">
    <source>
        <dbReference type="EMBL" id="SDH23821.1"/>
    </source>
</evidence>
<comment type="subunit">
    <text evidence="7">Homoheptamer.</text>
</comment>
<keyword evidence="7" id="KW-0407">Ion channel</keyword>
<dbReference type="Pfam" id="PF21088">
    <property type="entry name" value="MS_channel_1st"/>
    <property type="match status" value="1"/>
</dbReference>
<name>A0A1G8AS41_9PROT</name>
<dbReference type="SUPFAM" id="SSF82689">
    <property type="entry name" value="Mechanosensitive channel protein MscS (YggB), C-terminal domain"/>
    <property type="match status" value="1"/>
</dbReference>
<keyword evidence="7" id="KW-0997">Cell inner membrane</keyword>
<evidence type="ECO:0000256" key="5">
    <source>
        <dbReference type="ARBA" id="ARBA00022989"/>
    </source>
</evidence>
<gene>
    <name evidence="11" type="ORF">SAMN05421742_10591</name>
</gene>
<feature type="transmembrane region" description="Helical" evidence="7">
    <location>
        <begin position="20"/>
        <end position="43"/>
    </location>
</feature>
<dbReference type="SUPFAM" id="SSF82861">
    <property type="entry name" value="Mechanosensitive channel protein MscS (YggB), transmembrane region"/>
    <property type="match status" value="1"/>
</dbReference>
<dbReference type="InterPro" id="IPR049278">
    <property type="entry name" value="MS_channel_C"/>
</dbReference>
<feature type="domain" description="Mechanosensitive ion channel transmembrane helices 2/3" evidence="10">
    <location>
        <begin position="68"/>
        <end position="108"/>
    </location>
</feature>
<dbReference type="RefSeq" id="WP_218119522.1">
    <property type="nucleotide sequence ID" value="NZ_FNCV01000005.1"/>
</dbReference>
<organism evidence="11 12">
    <name type="scientific">Roseospirillum parvum</name>
    <dbReference type="NCBI Taxonomy" id="83401"/>
    <lineage>
        <taxon>Bacteria</taxon>
        <taxon>Pseudomonadati</taxon>
        <taxon>Pseudomonadota</taxon>
        <taxon>Alphaproteobacteria</taxon>
        <taxon>Rhodospirillales</taxon>
        <taxon>Rhodospirillaceae</taxon>
        <taxon>Roseospirillum</taxon>
    </lineage>
</organism>
<keyword evidence="4 7" id="KW-0812">Transmembrane</keyword>
<dbReference type="AlphaFoldDB" id="A0A1G8AS41"/>
<evidence type="ECO:0000256" key="2">
    <source>
        <dbReference type="ARBA" id="ARBA00008017"/>
    </source>
</evidence>
<dbReference type="Gene3D" id="2.30.30.60">
    <property type="match status" value="1"/>
</dbReference>
<dbReference type="GO" id="GO:0008381">
    <property type="term" value="F:mechanosensitive monoatomic ion channel activity"/>
    <property type="evidence" value="ECO:0007669"/>
    <property type="project" value="InterPro"/>
</dbReference>
<evidence type="ECO:0000256" key="3">
    <source>
        <dbReference type="ARBA" id="ARBA00022475"/>
    </source>
</evidence>
<evidence type="ECO:0000259" key="9">
    <source>
        <dbReference type="Pfam" id="PF21082"/>
    </source>
</evidence>
<dbReference type="InterPro" id="IPR049142">
    <property type="entry name" value="MS_channel_1st"/>
</dbReference>
<dbReference type="Gene3D" id="1.10.287.1260">
    <property type="match status" value="1"/>
</dbReference>
<dbReference type="PANTHER" id="PTHR30221:SF1">
    <property type="entry name" value="SMALL-CONDUCTANCE MECHANOSENSITIVE CHANNEL"/>
    <property type="match status" value="1"/>
</dbReference>
<dbReference type="Pfam" id="PF00924">
    <property type="entry name" value="MS_channel_2nd"/>
    <property type="match status" value="1"/>
</dbReference>
<proteinExistence type="inferred from homology"/>
<protein>
    <recommendedName>
        <fullName evidence="7">Small-conductance mechanosensitive channel</fullName>
    </recommendedName>
</protein>
<sequence>MDETLLHFDAGLAVAQEMVVTYGLSVIGAILILIVGWALSRWLSRATEKALSRFKKLDDTLKPFFASLVRYLVLAITVVAVFDEFGVKTTSFVAVLGAAGLAIGLALQGTLSNVAAGVMLLLFRPYKVGDYIQAGSLSGTVKSLSLFLTELATPDNVQITVPNGELWNKAITNYSTNPTRRLGIPVGISYSDDIGQALEVLLRVAQADSRVLGDPAPQTMVTDLGDSSVNIQARVWVKATDYWALKWAMTRAVKESLDDAGITIPFPQREVHLVPQKPDSA</sequence>
<comment type="similarity">
    <text evidence="2 7">Belongs to the MscS (TC 1.A.23) family.</text>
</comment>
<dbReference type="InterPro" id="IPR045275">
    <property type="entry name" value="MscS_archaea/bacteria_type"/>
</dbReference>
<dbReference type="STRING" id="83401.SAMN05421742_10591"/>
<dbReference type="InterPro" id="IPR011014">
    <property type="entry name" value="MscS_channel_TM-2"/>
</dbReference>
<evidence type="ECO:0000256" key="6">
    <source>
        <dbReference type="ARBA" id="ARBA00023136"/>
    </source>
</evidence>
<evidence type="ECO:0000256" key="7">
    <source>
        <dbReference type="RuleBase" id="RU369025"/>
    </source>
</evidence>
<dbReference type="Pfam" id="PF21082">
    <property type="entry name" value="MS_channel_3rd"/>
    <property type="match status" value="1"/>
</dbReference>
<comment type="subcellular location">
    <subcellularLocation>
        <location evidence="7">Cell inner membrane</location>
        <topology evidence="7">Multi-pass membrane protein</topology>
    </subcellularLocation>
    <subcellularLocation>
        <location evidence="1">Cell membrane</location>
        <topology evidence="1">Multi-pass membrane protein</topology>
    </subcellularLocation>
</comment>
<dbReference type="Gene3D" id="3.30.70.100">
    <property type="match status" value="1"/>
</dbReference>
<dbReference type="PANTHER" id="PTHR30221">
    <property type="entry name" value="SMALL-CONDUCTANCE MECHANOSENSITIVE CHANNEL"/>
    <property type="match status" value="1"/>
</dbReference>
<evidence type="ECO:0000259" key="10">
    <source>
        <dbReference type="Pfam" id="PF21088"/>
    </source>
</evidence>
<feature type="transmembrane region" description="Helical" evidence="7">
    <location>
        <begin position="94"/>
        <end position="123"/>
    </location>
</feature>
<dbReference type="EMBL" id="FNCV01000005">
    <property type="protein sequence ID" value="SDH23821.1"/>
    <property type="molecule type" value="Genomic_DNA"/>
</dbReference>
<dbReference type="InterPro" id="IPR011066">
    <property type="entry name" value="MscS_channel_C_sf"/>
</dbReference>
<dbReference type="SUPFAM" id="SSF50182">
    <property type="entry name" value="Sm-like ribonucleoproteins"/>
    <property type="match status" value="1"/>
</dbReference>
<dbReference type="Proteomes" id="UP000217076">
    <property type="component" value="Unassembled WGS sequence"/>
</dbReference>
<feature type="domain" description="Mechanosensitive ion channel MscS" evidence="8">
    <location>
        <begin position="110"/>
        <end position="175"/>
    </location>
</feature>
<evidence type="ECO:0000313" key="12">
    <source>
        <dbReference type="Proteomes" id="UP000217076"/>
    </source>
</evidence>
<feature type="domain" description="Mechanosensitive ion channel MscS C-terminal" evidence="9">
    <location>
        <begin position="184"/>
        <end position="264"/>
    </location>
</feature>
<evidence type="ECO:0000259" key="8">
    <source>
        <dbReference type="Pfam" id="PF00924"/>
    </source>
</evidence>
<feature type="transmembrane region" description="Helical" evidence="7">
    <location>
        <begin position="64"/>
        <end position="82"/>
    </location>
</feature>
<keyword evidence="7" id="KW-0406">Ion transport</keyword>
<dbReference type="InterPro" id="IPR010920">
    <property type="entry name" value="LSM_dom_sf"/>
</dbReference>
<reference evidence="12" key="1">
    <citation type="submission" date="2016-10" db="EMBL/GenBank/DDBJ databases">
        <authorList>
            <person name="Varghese N."/>
            <person name="Submissions S."/>
        </authorList>
    </citation>
    <scope>NUCLEOTIDE SEQUENCE [LARGE SCALE GENOMIC DNA]</scope>
    <source>
        <strain evidence="12">930I</strain>
    </source>
</reference>
<dbReference type="InterPro" id="IPR008910">
    <property type="entry name" value="MSC_TM_helix"/>
</dbReference>
<dbReference type="InterPro" id="IPR023408">
    <property type="entry name" value="MscS_beta-dom_sf"/>
</dbReference>
<keyword evidence="3" id="KW-1003">Cell membrane</keyword>
<accession>A0A1G8AS41</accession>
<keyword evidence="5 7" id="KW-1133">Transmembrane helix</keyword>
<dbReference type="InterPro" id="IPR006685">
    <property type="entry name" value="MscS_channel_2nd"/>
</dbReference>
<dbReference type="Pfam" id="PF05552">
    <property type="entry name" value="MS_channel_1st_1"/>
    <property type="match status" value="1"/>
</dbReference>